<dbReference type="SMART" id="SM00647">
    <property type="entry name" value="IBR"/>
    <property type="match status" value="2"/>
</dbReference>
<organism evidence="16 17">
    <name type="scientific">Arabidopsis thaliana</name>
    <name type="common">Mouse-ear cress</name>
    <dbReference type="NCBI Taxonomy" id="3702"/>
    <lineage>
        <taxon>Eukaryota</taxon>
        <taxon>Viridiplantae</taxon>
        <taxon>Streptophyta</taxon>
        <taxon>Embryophyta</taxon>
        <taxon>Tracheophyta</taxon>
        <taxon>Spermatophyta</taxon>
        <taxon>Magnoliopsida</taxon>
        <taxon>eudicotyledons</taxon>
        <taxon>Gunneridae</taxon>
        <taxon>Pentapetalae</taxon>
        <taxon>rosids</taxon>
        <taxon>malvids</taxon>
        <taxon>Brassicales</taxon>
        <taxon>Brassicaceae</taxon>
        <taxon>Camelineae</taxon>
        <taxon>Arabidopsis</taxon>
    </lineage>
</organism>
<dbReference type="Pfam" id="PF01485">
    <property type="entry name" value="IBR"/>
    <property type="match status" value="1"/>
</dbReference>
<proteinExistence type="inferred from homology"/>
<dbReference type="GO" id="GO:0008270">
    <property type="term" value="F:zinc ion binding"/>
    <property type="evidence" value="ECO:0007669"/>
    <property type="project" value="UniProtKB-KW"/>
</dbReference>
<gene>
    <name evidence="16" type="ordered locus">AXX17_At5g63320</name>
</gene>
<evidence type="ECO:0000256" key="2">
    <source>
        <dbReference type="ARBA" id="ARBA00001947"/>
    </source>
</evidence>
<keyword evidence="8" id="KW-0479">Metal-binding</keyword>
<evidence type="ECO:0000256" key="9">
    <source>
        <dbReference type="ARBA" id="ARBA00022737"/>
    </source>
</evidence>
<name>A0A178UGU1_ARATH</name>
<sequence>MENNREGPYSVLTRDQLKGNMKKQIAEISEIFSLSKPDATVLLMFLRWDSHEVSEFLVENNEKVLSESGLKPVVVDPNQISSCGICFKTCDEVYLDDGDYLISTPFCSHIFCKSCWRKYLEKNFYLVEKTQTRISCPHGACQAAVGPDTIQKLTVGDQEMYVEYILRSYIEGNKVLEIKYCPAQDCNYVIEFHQKNHDGADQEDYGFNVVCLCGHIFCWRCMLESHKPVTCNNASDWLFRDLNSLSKESGEKPLSLSSFETREKTYPLSSIKATKKVCPHCLRPADLGTKQYLRFLTCACSGRFCWKCMQPEEAHKTESGFYKFCNVSMTFEGRAPKTLEGRAEPENSCVGHWKASEVSLKQAKSDLQAFEESNIKNPSDLTEKDFTIIRKGLMLIVQCRQVLKWSCVYDYLHAEYEMSKREYLRFLQADATSLVESFSKTLNEEIGRASSATYENFCCVKHKVTIETSNIGNYFYHFIKTLQEGLDDVKVKSYDDYGGLFWLCDRCTYGNTWFHKECLMCSDDIAARVDLSDMSLN</sequence>
<keyword evidence="10 13" id="KW-0863">Zinc-finger</keyword>
<evidence type="ECO:0000256" key="11">
    <source>
        <dbReference type="ARBA" id="ARBA00022786"/>
    </source>
</evidence>
<dbReference type="InterPro" id="IPR031127">
    <property type="entry name" value="E3_UB_ligase_RBR"/>
</dbReference>
<comment type="function">
    <text evidence="3">Might act as an E3 ubiquitin-protein ligase, or as part of E3 complex, which accepts ubiquitin from specific E2 ubiquitin-conjugating enzymes and then transfers it to substrates.</text>
</comment>
<dbReference type="PROSITE" id="PS01358">
    <property type="entry name" value="ZF_RANBP2_1"/>
    <property type="match status" value="1"/>
</dbReference>
<evidence type="ECO:0000256" key="3">
    <source>
        <dbReference type="ARBA" id="ARBA00003976"/>
    </source>
</evidence>
<dbReference type="EC" id="2.3.2.31" evidence="6"/>
<evidence type="ECO:0000256" key="6">
    <source>
        <dbReference type="ARBA" id="ARBA00012251"/>
    </source>
</evidence>
<dbReference type="FunFam" id="1.20.120.1750:FF:000049">
    <property type="entry name" value="Probable E3 ubiquitin-protein ligase ARI15"/>
    <property type="match status" value="1"/>
</dbReference>
<dbReference type="PROSITE" id="PS51873">
    <property type="entry name" value="TRIAD"/>
    <property type="match status" value="1"/>
</dbReference>
<dbReference type="InterPro" id="IPR002867">
    <property type="entry name" value="IBR_dom"/>
</dbReference>
<protein>
    <recommendedName>
        <fullName evidence="6">RBR-type E3 ubiquitin transferase</fullName>
        <ecNumber evidence="6">2.3.2.31</ecNumber>
    </recommendedName>
</protein>
<dbReference type="Gene3D" id="3.30.40.10">
    <property type="entry name" value="Zinc/RING finger domain, C3HC4 (zinc finger)"/>
    <property type="match status" value="1"/>
</dbReference>
<keyword evidence="7" id="KW-0808">Transferase</keyword>
<dbReference type="InterPro" id="IPR001876">
    <property type="entry name" value="Znf_RanBP2"/>
</dbReference>
<dbReference type="EMBL" id="LUHQ01000005">
    <property type="protein sequence ID" value="OAO93136.1"/>
    <property type="molecule type" value="Genomic_DNA"/>
</dbReference>
<dbReference type="AlphaFoldDB" id="A0A178UGU1"/>
<dbReference type="GO" id="GO:0016567">
    <property type="term" value="P:protein ubiquitination"/>
    <property type="evidence" value="ECO:0007669"/>
    <property type="project" value="UniProtKB-UniPathway"/>
</dbReference>
<comment type="pathway">
    <text evidence="4">Protein modification; protein ubiquitination.</text>
</comment>
<evidence type="ECO:0000256" key="7">
    <source>
        <dbReference type="ARBA" id="ARBA00022679"/>
    </source>
</evidence>
<evidence type="ECO:0000256" key="1">
    <source>
        <dbReference type="ARBA" id="ARBA00001798"/>
    </source>
</evidence>
<evidence type="ECO:0000259" key="14">
    <source>
        <dbReference type="PROSITE" id="PS50089"/>
    </source>
</evidence>
<dbReference type="UniPathway" id="UPA00143"/>
<feature type="domain" description="RING-type" evidence="15">
    <location>
        <begin position="79"/>
        <end position="329"/>
    </location>
</feature>
<keyword evidence="9" id="KW-0677">Repeat</keyword>
<accession>A0A178UGU1</accession>
<dbReference type="PANTHER" id="PTHR11685">
    <property type="entry name" value="RBR FAMILY RING FINGER AND IBR DOMAIN-CONTAINING"/>
    <property type="match status" value="1"/>
</dbReference>
<evidence type="ECO:0000256" key="5">
    <source>
        <dbReference type="ARBA" id="ARBA00005884"/>
    </source>
</evidence>
<evidence type="ECO:0000256" key="13">
    <source>
        <dbReference type="PROSITE-ProRule" id="PRU00175"/>
    </source>
</evidence>
<dbReference type="Proteomes" id="UP000078284">
    <property type="component" value="Chromosome 5"/>
</dbReference>
<dbReference type="InterPro" id="IPR044066">
    <property type="entry name" value="TRIAD_supradom"/>
</dbReference>
<comment type="catalytic activity">
    <reaction evidence="1">
        <text>[E2 ubiquitin-conjugating enzyme]-S-ubiquitinyl-L-cysteine + [acceptor protein]-L-lysine = [E2 ubiquitin-conjugating enzyme]-L-cysteine + [acceptor protein]-N(6)-ubiquitinyl-L-lysine.</text>
        <dbReference type="EC" id="2.3.2.31"/>
    </reaction>
</comment>
<evidence type="ECO:0000256" key="4">
    <source>
        <dbReference type="ARBA" id="ARBA00004906"/>
    </source>
</evidence>
<evidence type="ECO:0000256" key="12">
    <source>
        <dbReference type="ARBA" id="ARBA00022833"/>
    </source>
</evidence>
<dbReference type="GO" id="GO:0061630">
    <property type="term" value="F:ubiquitin protein ligase activity"/>
    <property type="evidence" value="ECO:0007669"/>
    <property type="project" value="UniProtKB-EC"/>
</dbReference>
<dbReference type="PROSITE" id="PS50089">
    <property type="entry name" value="ZF_RING_2"/>
    <property type="match status" value="1"/>
</dbReference>
<dbReference type="ExpressionAtlas" id="A0A178UGU1">
    <property type="expression patterns" value="baseline and differential"/>
</dbReference>
<dbReference type="InterPro" id="IPR013083">
    <property type="entry name" value="Znf_RING/FYVE/PHD"/>
</dbReference>
<evidence type="ECO:0000313" key="17">
    <source>
        <dbReference type="Proteomes" id="UP000078284"/>
    </source>
</evidence>
<dbReference type="Gene3D" id="1.20.120.1750">
    <property type="match status" value="1"/>
</dbReference>
<reference evidence="17" key="1">
    <citation type="journal article" date="2016" name="Proc. Natl. Acad. Sci. U.S.A.">
        <title>Chromosome-level assembly of Arabidopsis thaliana Ler reveals the extent of translocation and inversion polymorphisms.</title>
        <authorList>
            <person name="Zapata L."/>
            <person name="Ding J."/>
            <person name="Willing E.M."/>
            <person name="Hartwig B."/>
            <person name="Bezdan D."/>
            <person name="Jiao W.B."/>
            <person name="Patel V."/>
            <person name="Velikkakam James G."/>
            <person name="Koornneef M."/>
            <person name="Ossowski S."/>
            <person name="Schneeberger K."/>
        </authorList>
    </citation>
    <scope>NUCLEOTIDE SEQUENCE [LARGE SCALE GENOMIC DNA]</scope>
    <source>
        <strain evidence="17">cv. Landsberg erecta</strain>
    </source>
</reference>
<comment type="similarity">
    <text evidence="5">Belongs to the RBR family. Ariadne subfamily.</text>
</comment>
<dbReference type="SUPFAM" id="SSF57850">
    <property type="entry name" value="RING/U-box"/>
    <property type="match status" value="2"/>
</dbReference>
<keyword evidence="11" id="KW-0833">Ubl conjugation pathway</keyword>
<keyword evidence="12" id="KW-0862">Zinc</keyword>
<comment type="caution">
    <text evidence="16">The sequence shown here is derived from an EMBL/GenBank/DDBJ whole genome shotgun (WGS) entry which is preliminary data.</text>
</comment>
<evidence type="ECO:0000259" key="15">
    <source>
        <dbReference type="PROSITE" id="PS51873"/>
    </source>
</evidence>
<feature type="domain" description="RING-type" evidence="14">
    <location>
        <begin position="83"/>
        <end position="137"/>
    </location>
</feature>
<comment type="cofactor">
    <cofactor evidence="2">
        <name>Zn(2+)</name>
        <dbReference type="ChEBI" id="CHEBI:29105"/>
    </cofactor>
</comment>
<dbReference type="FunFam" id="3.30.40.10:FF:000892">
    <property type="entry name" value="Probable E3 ubiquitin-protein ligase ARI15"/>
    <property type="match status" value="1"/>
</dbReference>
<dbReference type="CDD" id="cd20346">
    <property type="entry name" value="BRcat_RBR_ANKIB1"/>
    <property type="match status" value="1"/>
</dbReference>
<evidence type="ECO:0000256" key="8">
    <source>
        <dbReference type="ARBA" id="ARBA00022723"/>
    </source>
</evidence>
<evidence type="ECO:0000313" key="16">
    <source>
        <dbReference type="EMBL" id="OAO93136.1"/>
    </source>
</evidence>
<dbReference type="InterPro" id="IPR001841">
    <property type="entry name" value="Znf_RING"/>
</dbReference>
<evidence type="ECO:0000256" key="10">
    <source>
        <dbReference type="ARBA" id="ARBA00022771"/>
    </source>
</evidence>